<dbReference type="EMBL" id="KQ964268">
    <property type="protein sequence ID" value="KXJ86386.1"/>
    <property type="molecule type" value="Genomic_DNA"/>
</dbReference>
<feature type="signal peptide" evidence="1">
    <location>
        <begin position="1"/>
        <end position="16"/>
    </location>
</feature>
<evidence type="ECO:0000313" key="3">
    <source>
        <dbReference type="Proteomes" id="UP000070501"/>
    </source>
</evidence>
<dbReference type="Proteomes" id="UP000070501">
    <property type="component" value="Unassembled WGS sequence"/>
</dbReference>
<accession>A0A136IN67</accession>
<name>A0A136IN67_9PEZI</name>
<evidence type="ECO:0000313" key="2">
    <source>
        <dbReference type="EMBL" id="KXJ86386.1"/>
    </source>
</evidence>
<organism evidence="2 3">
    <name type="scientific">Microdochium bolleyi</name>
    <dbReference type="NCBI Taxonomy" id="196109"/>
    <lineage>
        <taxon>Eukaryota</taxon>
        <taxon>Fungi</taxon>
        <taxon>Dikarya</taxon>
        <taxon>Ascomycota</taxon>
        <taxon>Pezizomycotina</taxon>
        <taxon>Sordariomycetes</taxon>
        <taxon>Xylariomycetidae</taxon>
        <taxon>Xylariales</taxon>
        <taxon>Microdochiaceae</taxon>
        <taxon>Microdochium</taxon>
    </lineage>
</organism>
<protein>
    <submittedName>
        <fullName evidence="2">Uncharacterized protein</fullName>
    </submittedName>
</protein>
<reference evidence="3" key="1">
    <citation type="submission" date="2016-02" db="EMBL/GenBank/DDBJ databases">
        <title>Draft genome sequence of Microdochium bolleyi, a fungal endophyte of beachgrass.</title>
        <authorList>
            <consortium name="DOE Joint Genome Institute"/>
            <person name="David A.S."/>
            <person name="May G."/>
            <person name="Haridas S."/>
            <person name="Lim J."/>
            <person name="Wang M."/>
            <person name="Labutti K."/>
            <person name="Lipzen A."/>
            <person name="Barry K."/>
            <person name="Grigoriev I.V."/>
        </authorList>
    </citation>
    <scope>NUCLEOTIDE SEQUENCE [LARGE SCALE GENOMIC DNA]</scope>
    <source>
        <strain evidence="3">J235TASD1</strain>
    </source>
</reference>
<gene>
    <name evidence="2" type="ORF">Micbo1qcDRAFT_179922</name>
</gene>
<keyword evidence="3" id="KW-1185">Reference proteome</keyword>
<proteinExistence type="predicted"/>
<sequence>MDVLRLPFLISYCIWGVFITLESTPIPANVGSKATSLAPPIVDGGGRAGSVAVGRSAGRGEVGGGGASVVAGGGTTTVTLIFILNFKMDKEWSKAQVSRKGHFRAFLPERPVLSSSVSSAAPSVHALVQNSVLVRGGPGPAPAD</sequence>
<dbReference type="AlphaFoldDB" id="A0A136IN67"/>
<feature type="chain" id="PRO_5007292862" evidence="1">
    <location>
        <begin position="17"/>
        <end position="144"/>
    </location>
</feature>
<dbReference type="InParanoid" id="A0A136IN67"/>
<keyword evidence="1" id="KW-0732">Signal</keyword>
<evidence type="ECO:0000256" key="1">
    <source>
        <dbReference type="SAM" id="SignalP"/>
    </source>
</evidence>